<dbReference type="AlphaFoldDB" id="A0A9Q0R137"/>
<keyword evidence="3" id="KW-1185">Reference proteome</keyword>
<evidence type="ECO:0000256" key="1">
    <source>
        <dbReference type="SAM" id="Phobius"/>
    </source>
</evidence>
<organism evidence="2 3">
    <name type="scientific">Protea cynaroides</name>
    <dbReference type="NCBI Taxonomy" id="273540"/>
    <lineage>
        <taxon>Eukaryota</taxon>
        <taxon>Viridiplantae</taxon>
        <taxon>Streptophyta</taxon>
        <taxon>Embryophyta</taxon>
        <taxon>Tracheophyta</taxon>
        <taxon>Spermatophyta</taxon>
        <taxon>Magnoliopsida</taxon>
        <taxon>Proteales</taxon>
        <taxon>Proteaceae</taxon>
        <taxon>Protea</taxon>
    </lineage>
</organism>
<dbReference type="Proteomes" id="UP001141806">
    <property type="component" value="Unassembled WGS sequence"/>
</dbReference>
<proteinExistence type="predicted"/>
<keyword evidence="1" id="KW-0472">Membrane</keyword>
<feature type="transmembrane region" description="Helical" evidence="1">
    <location>
        <begin position="126"/>
        <end position="143"/>
    </location>
</feature>
<evidence type="ECO:0000313" key="2">
    <source>
        <dbReference type="EMBL" id="KAJ4979540.1"/>
    </source>
</evidence>
<keyword evidence="1" id="KW-0812">Transmembrane</keyword>
<reference evidence="2" key="1">
    <citation type="journal article" date="2023" name="Plant J.">
        <title>The genome of the king protea, Protea cynaroides.</title>
        <authorList>
            <person name="Chang J."/>
            <person name="Duong T.A."/>
            <person name="Schoeman C."/>
            <person name="Ma X."/>
            <person name="Roodt D."/>
            <person name="Barker N."/>
            <person name="Li Z."/>
            <person name="Van de Peer Y."/>
            <person name="Mizrachi E."/>
        </authorList>
    </citation>
    <scope>NUCLEOTIDE SEQUENCE</scope>
    <source>
        <tissue evidence="2">Young leaves</tissue>
    </source>
</reference>
<keyword evidence="1" id="KW-1133">Transmembrane helix</keyword>
<dbReference type="EMBL" id="JAMYWD010000002">
    <property type="protein sequence ID" value="KAJ4979540.1"/>
    <property type="molecule type" value="Genomic_DNA"/>
</dbReference>
<comment type="caution">
    <text evidence="2">The sequence shown here is derived from an EMBL/GenBank/DDBJ whole genome shotgun (WGS) entry which is preliminary data.</text>
</comment>
<sequence length="144" mass="16539">MWASSSKCKGRSPSLSIVVDDSLCMAHANFLCDILAKVDSLEAKCSRAELRWEIAKDALARRYRQRMMTLESEQAKHLAEKTKLSMEFFALCDFVLAKIPNFDFSDFQGVPSSPSDSGIQKRNWELFFFFFFVNQALCSHFLFL</sequence>
<protein>
    <submittedName>
        <fullName evidence="2">Uncharacterized protein</fullName>
    </submittedName>
</protein>
<accession>A0A9Q0R137</accession>
<gene>
    <name evidence="2" type="ORF">NE237_010320</name>
</gene>
<name>A0A9Q0R137_9MAGN</name>
<evidence type="ECO:0000313" key="3">
    <source>
        <dbReference type="Proteomes" id="UP001141806"/>
    </source>
</evidence>